<protein>
    <submittedName>
        <fullName evidence="4">Protein-glutamine gamma-glutamyltransferase</fullName>
        <ecNumber evidence="4">2.3.2.13</ecNumber>
    </submittedName>
</protein>
<evidence type="ECO:0000256" key="2">
    <source>
        <dbReference type="ARBA" id="ARBA00022969"/>
    </source>
</evidence>
<evidence type="ECO:0000313" key="4">
    <source>
        <dbReference type="EMBL" id="SPJ24559.1"/>
    </source>
</evidence>
<keyword evidence="2" id="KW-0749">Sporulation</keyword>
<keyword evidence="5" id="KW-1185">Reference proteome</keyword>
<dbReference type="RefSeq" id="WP_108894367.1">
    <property type="nucleotide sequence ID" value="NZ_ONZF01000004.1"/>
</dbReference>
<dbReference type="GO" id="GO:0003810">
    <property type="term" value="F:protein-glutamine gamma-glutamyltransferase activity"/>
    <property type="evidence" value="ECO:0007669"/>
    <property type="project" value="UniProtKB-EC"/>
</dbReference>
<dbReference type="EMBL" id="ONZF01000004">
    <property type="protein sequence ID" value="SPJ24559.1"/>
    <property type="molecule type" value="Genomic_DNA"/>
</dbReference>
<keyword evidence="1 4" id="KW-0808">Transferase</keyword>
<reference evidence="4 5" key="1">
    <citation type="submission" date="2018-03" db="EMBL/GenBank/DDBJ databases">
        <authorList>
            <person name="Keele B.F."/>
        </authorList>
    </citation>
    <scope>NUCLEOTIDE SEQUENCE [LARGE SCALE GENOMIC DNA]</scope>
    <source>
        <strain evidence="4 5">CECT 8504</strain>
    </source>
</reference>
<feature type="region of interest" description="Disordered" evidence="3">
    <location>
        <begin position="407"/>
        <end position="428"/>
    </location>
</feature>
<dbReference type="Pfam" id="PF20085">
    <property type="entry name" value="TGL"/>
    <property type="match status" value="1"/>
</dbReference>
<accession>A0A2R8BWM2</accession>
<sequence>MSYQEGLRVAGRSIGNDPDSFETVIRPLVVSPEKHGDLGFATLKPGEASPLVDPMRLQIVQAMQGAKTAIEFATLKDAQSEISFRIEAMQTMRNFNSGAYDADYFSATIGLQSSMGWYPEHGQTESPNWTLMRPGQPYSAMFVQRDTAPPHSVMAPSIGNIFPFRGECAGAFQMAVYLGLLNGLGPTYFDEAAKAFGTMYVGPWSIGSSKNPVQIYMIAADLGDPWIPGDYLYFKNKDDYLHYAPDGFWTGLNAMYMGRDAHGTQHFSGLGAAWLSEANLRISVADAYYHDCYPHTIDDPQTACRFTLRRRLSLTPGTTHVEAASNPPATVAAPEAPDARTLLASGFEDRGGGLSTVRGRKLGEIAKALSFDPASLSQVASAPLDNPPHMLPMGAHRLIVEYSDAAQGRHDPDAQVDAHVVPPAADRG</sequence>
<evidence type="ECO:0000256" key="1">
    <source>
        <dbReference type="ARBA" id="ARBA00022679"/>
    </source>
</evidence>
<dbReference type="GO" id="GO:0030435">
    <property type="term" value="P:sporulation resulting in formation of a cellular spore"/>
    <property type="evidence" value="ECO:0007669"/>
    <property type="project" value="UniProtKB-KW"/>
</dbReference>
<evidence type="ECO:0000256" key="3">
    <source>
        <dbReference type="SAM" id="MobiDB-lite"/>
    </source>
</evidence>
<evidence type="ECO:0000313" key="5">
    <source>
        <dbReference type="Proteomes" id="UP000244912"/>
    </source>
</evidence>
<dbReference type="InterPro" id="IPR020916">
    <property type="entry name" value="Gln_gamma-glutamylTfrase_bac"/>
</dbReference>
<dbReference type="AlphaFoldDB" id="A0A2R8BWM2"/>
<proteinExistence type="predicted"/>
<dbReference type="Proteomes" id="UP000244912">
    <property type="component" value="Unassembled WGS sequence"/>
</dbReference>
<dbReference type="EC" id="2.3.2.13" evidence="4"/>
<keyword evidence="4" id="KW-0012">Acyltransferase</keyword>
<dbReference type="OrthoDB" id="7673450at2"/>
<gene>
    <name evidence="4" type="primary">tgl</name>
    <name evidence="4" type="ORF">PAA8504_02392</name>
</gene>
<name>A0A2R8BWM2_9RHOB</name>
<organism evidence="4 5">
    <name type="scientific">Palleronia abyssalis</name>
    <dbReference type="NCBI Taxonomy" id="1501240"/>
    <lineage>
        <taxon>Bacteria</taxon>
        <taxon>Pseudomonadati</taxon>
        <taxon>Pseudomonadota</taxon>
        <taxon>Alphaproteobacteria</taxon>
        <taxon>Rhodobacterales</taxon>
        <taxon>Roseobacteraceae</taxon>
        <taxon>Palleronia</taxon>
    </lineage>
</organism>